<proteinExistence type="predicted"/>
<evidence type="ECO:0000313" key="2">
    <source>
        <dbReference type="Proteomes" id="UP001470230"/>
    </source>
</evidence>
<keyword evidence="2" id="KW-1185">Reference proteome</keyword>
<accession>A0ABR2I615</accession>
<gene>
    <name evidence="1" type="ORF">M9Y10_016078</name>
</gene>
<sequence length="479" mass="57148">MKTYSFFLKNKEFKIPRDMEILLAFPREISNFFIQNEKYFIKSNATNEVFETFLNYMITKESMPDINSDNYDQYQQLSIEFDILKDHLSKPEFKEIRIISNLKVAISMGNINKSIFEDDISANLDLYLDKYTNEMKNIPLSSLYNIFYNKKRILNDHEKAYQFIISNCANDNDQIKANSFFILLGSLEGSKLTKNSINECFLKKNDHFEFIPKTDFSYIEKINQQRIRLLYITINYKVLNLNFINQLNRENSKYVINWSCISADKELLYMLRYQKNYFTFFDIIVFGGCDNFAQYRTYIDERMFKDFILPYHQQGGIILFLHDFFSKQYMKIFASFGEFLGFQKIANYDAKNDDYMDVQFNASYVNKEVITSPFLIGEQIKIAKTHQGSVFDEKYTVLYDKKNNIHQYYTENLDKNIANIEIGHSIEITDNEKKLFYNIICHLFSNRNTNNESNVIIDYVQNKDEYPRKSFSFLKRDFE</sequence>
<evidence type="ECO:0000313" key="1">
    <source>
        <dbReference type="EMBL" id="KAK8857671.1"/>
    </source>
</evidence>
<comment type="caution">
    <text evidence="1">The sequence shown here is derived from an EMBL/GenBank/DDBJ whole genome shotgun (WGS) entry which is preliminary data.</text>
</comment>
<dbReference type="EMBL" id="JAPFFF010000020">
    <property type="protein sequence ID" value="KAK8857671.1"/>
    <property type="molecule type" value="Genomic_DNA"/>
</dbReference>
<reference evidence="1 2" key="1">
    <citation type="submission" date="2024-04" db="EMBL/GenBank/DDBJ databases">
        <title>Tritrichomonas musculus Genome.</title>
        <authorList>
            <person name="Alves-Ferreira E."/>
            <person name="Grigg M."/>
            <person name="Lorenzi H."/>
            <person name="Galac M."/>
        </authorList>
    </citation>
    <scope>NUCLEOTIDE SEQUENCE [LARGE SCALE GENOMIC DNA]</scope>
    <source>
        <strain evidence="1 2">EAF2021</strain>
    </source>
</reference>
<dbReference type="Proteomes" id="UP001470230">
    <property type="component" value="Unassembled WGS sequence"/>
</dbReference>
<name>A0ABR2I615_9EUKA</name>
<protein>
    <submittedName>
        <fullName evidence="1">Uncharacterized protein</fullName>
    </submittedName>
</protein>
<organism evidence="1 2">
    <name type="scientific">Tritrichomonas musculus</name>
    <dbReference type="NCBI Taxonomy" id="1915356"/>
    <lineage>
        <taxon>Eukaryota</taxon>
        <taxon>Metamonada</taxon>
        <taxon>Parabasalia</taxon>
        <taxon>Tritrichomonadida</taxon>
        <taxon>Tritrichomonadidae</taxon>
        <taxon>Tritrichomonas</taxon>
    </lineage>
</organism>